<evidence type="ECO:0000256" key="3">
    <source>
        <dbReference type="ARBA" id="ARBA00022840"/>
    </source>
</evidence>
<dbReference type="InterPro" id="IPR003593">
    <property type="entry name" value="AAA+_ATPase"/>
</dbReference>
<dbReference type="Proteomes" id="UP000034175">
    <property type="component" value="Unassembled WGS sequence"/>
</dbReference>
<dbReference type="InterPro" id="IPR045006">
    <property type="entry name" value="CHLI-like"/>
</dbReference>
<dbReference type="InterPro" id="IPR027417">
    <property type="entry name" value="P-loop_NTPase"/>
</dbReference>
<gene>
    <name evidence="5" type="ORF">UX39_C0008G0019</name>
</gene>
<evidence type="ECO:0000256" key="1">
    <source>
        <dbReference type="ARBA" id="ARBA00006354"/>
    </source>
</evidence>
<dbReference type="InterPro" id="IPR000523">
    <property type="entry name" value="Mg_chelatse_chII-like_cat_dom"/>
</dbReference>
<comment type="caution">
    <text evidence="5">The sequence shown here is derived from an EMBL/GenBank/DDBJ whole genome shotgun (WGS) entry which is preliminary data.</text>
</comment>
<dbReference type="PRINTS" id="PR01657">
    <property type="entry name" value="MCMFAMILY"/>
</dbReference>
<dbReference type="Pfam" id="PF13541">
    <property type="entry name" value="ChlI"/>
    <property type="match status" value="1"/>
</dbReference>
<keyword evidence="3" id="KW-0067">ATP-binding</keyword>
<evidence type="ECO:0000313" key="5">
    <source>
        <dbReference type="EMBL" id="KKU26556.1"/>
    </source>
</evidence>
<dbReference type="InterPro" id="IPR020568">
    <property type="entry name" value="Ribosomal_Su5_D2-typ_SF"/>
</dbReference>
<dbReference type="NCBIfam" id="TIGR00368">
    <property type="entry name" value="YifB family Mg chelatase-like AAA ATPase"/>
    <property type="match status" value="1"/>
</dbReference>
<proteinExistence type="inferred from homology"/>
<dbReference type="InterPro" id="IPR004482">
    <property type="entry name" value="Mg_chelat-rel"/>
</dbReference>
<dbReference type="PATRIC" id="fig|1619042.3.peg.326"/>
<keyword evidence="2" id="KW-0547">Nucleotide-binding</keyword>
<feature type="domain" description="AAA+ ATPase" evidence="4">
    <location>
        <begin position="221"/>
        <end position="402"/>
    </location>
</feature>
<reference evidence="5 6" key="1">
    <citation type="journal article" date="2015" name="Nature">
        <title>rRNA introns, odd ribosomes, and small enigmatic genomes across a large radiation of phyla.</title>
        <authorList>
            <person name="Brown C.T."/>
            <person name="Hug L.A."/>
            <person name="Thomas B.C."/>
            <person name="Sharon I."/>
            <person name="Castelle C.J."/>
            <person name="Singh A."/>
            <person name="Wilkins M.J."/>
            <person name="Williams K.H."/>
            <person name="Banfield J.F."/>
        </authorList>
    </citation>
    <scope>NUCLEOTIDE SEQUENCE [LARGE SCALE GENOMIC DNA]</scope>
</reference>
<dbReference type="SUPFAM" id="SSF54211">
    <property type="entry name" value="Ribosomal protein S5 domain 2-like"/>
    <property type="match status" value="1"/>
</dbReference>
<dbReference type="InterPro" id="IPR014721">
    <property type="entry name" value="Ribsml_uS5_D2-typ_fold_subgr"/>
</dbReference>
<evidence type="ECO:0000256" key="2">
    <source>
        <dbReference type="ARBA" id="ARBA00022741"/>
    </source>
</evidence>
<sequence length="517" mass="56449">MSFAKVYSAQTTLLSAQPISVEVDLSKGLHAFSIVGLPDKGVEESRDRVAAAIKNSGFKSPKQKNQKITISLAPADIKKEGPVFDLPIALAYLKAAEETSFDAEGKIFLGELSLDGKLRKIDGVLPLSRIARDRGFTEIYVPEENAREAALIEGIEVYGAKTLNQIINHLETLKQTDHVGERMMPQEKTTIAKRAETYEIDLADIKGQETAKRGLEIAAAGGHNIAMFGPPGTGKTMLAKAFCHILPPLSFEKILDVTAIHSVAGILKGDMVSEPPIRSPHHTASYVSLVGGGAIPKPGEVTLAHHGVLFLDEFAEFDRRAIDALRQPLEERTVSVSRARGTVEFPAGFILIAAMNPCPCGNHGSADKECVCAPVALKRYRDKISGPIIDRVDIWLEVPRISHKTLSNSNQSENTKTVRERVIKARKIQMERFKKANRKIDSNSHMNARDITSLVKLSDPVTAVLNASAEHLGLSGRAYHRVIKLARTIADLAGVEEVSASHVAEAIQYRPRQLQEH</sequence>
<dbReference type="Gene3D" id="3.30.230.10">
    <property type="match status" value="1"/>
</dbReference>
<protein>
    <recommendedName>
        <fullName evidence="4">AAA+ ATPase domain-containing protein</fullName>
    </recommendedName>
</protein>
<dbReference type="PANTHER" id="PTHR32039">
    <property type="entry name" value="MAGNESIUM-CHELATASE SUBUNIT CHLI"/>
    <property type="match status" value="1"/>
</dbReference>
<dbReference type="SUPFAM" id="SSF52540">
    <property type="entry name" value="P-loop containing nucleoside triphosphate hydrolases"/>
    <property type="match status" value="1"/>
</dbReference>
<dbReference type="Pfam" id="PF01078">
    <property type="entry name" value="Mg_chelatase"/>
    <property type="match status" value="1"/>
</dbReference>
<dbReference type="PANTHER" id="PTHR32039:SF7">
    <property type="entry name" value="COMPETENCE PROTEIN COMM"/>
    <property type="match status" value="1"/>
</dbReference>
<name>A0A0G1P1F1_9BACT</name>
<dbReference type="AlphaFoldDB" id="A0A0G1P1F1"/>
<dbReference type="Gene3D" id="3.40.50.300">
    <property type="entry name" value="P-loop containing nucleotide triphosphate hydrolases"/>
    <property type="match status" value="1"/>
</dbReference>
<organism evidence="5 6">
    <name type="scientific">Candidatus Magasanikbacteria bacterium GW2011_GWA2_46_17</name>
    <dbReference type="NCBI Taxonomy" id="1619042"/>
    <lineage>
        <taxon>Bacteria</taxon>
        <taxon>Candidatus Magasanikiibacteriota</taxon>
    </lineage>
</organism>
<dbReference type="SMART" id="SM00382">
    <property type="entry name" value="AAA"/>
    <property type="match status" value="1"/>
</dbReference>
<dbReference type="InterPro" id="IPR001208">
    <property type="entry name" value="MCM_dom"/>
</dbReference>
<dbReference type="EMBL" id="LCMA01000008">
    <property type="protein sequence ID" value="KKU26556.1"/>
    <property type="molecule type" value="Genomic_DNA"/>
</dbReference>
<accession>A0A0G1P1F1</accession>
<dbReference type="Pfam" id="PF13335">
    <property type="entry name" value="Mg_chelatase_C"/>
    <property type="match status" value="1"/>
</dbReference>
<dbReference type="GO" id="GO:0003677">
    <property type="term" value="F:DNA binding"/>
    <property type="evidence" value="ECO:0007669"/>
    <property type="project" value="InterPro"/>
</dbReference>
<dbReference type="GO" id="GO:0005524">
    <property type="term" value="F:ATP binding"/>
    <property type="evidence" value="ECO:0007669"/>
    <property type="project" value="UniProtKB-KW"/>
</dbReference>
<dbReference type="InterPro" id="IPR025158">
    <property type="entry name" value="Mg_chelat-rel_C"/>
</dbReference>
<evidence type="ECO:0000259" key="4">
    <source>
        <dbReference type="SMART" id="SM00382"/>
    </source>
</evidence>
<comment type="similarity">
    <text evidence="1">Belongs to the Mg-chelatase subunits D/I family. ComM subfamily.</text>
</comment>
<evidence type="ECO:0000313" key="6">
    <source>
        <dbReference type="Proteomes" id="UP000034175"/>
    </source>
</evidence>